<accession>A0ABZ0HUB1</accession>
<dbReference type="EMBL" id="CP136862">
    <property type="protein sequence ID" value="WOJ90377.1"/>
    <property type="molecule type" value="Genomic_DNA"/>
</dbReference>
<keyword evidence="3" id="KW-1185">Reference proteome</keyword>
<dbReference type="Proteomes" id="UP001626536">
    <property type="component" value="Chromosome"/>
</dbReference>
<organism evidence="2 3">
    <name type="scientific">Methylocapsa polymorpha</name>
    <dbReference type="NCBI Taxonomy" id="3080828"/>
    <lineage>
        <taxon>Bacteria</taxon>
        <taxon>Pseudomonadati</taxon>
        <taxon>Pseudomonadota</taxon>
        <taxon>Alphaproteobacteria</taxon>
        <taxon>Hyphomicrobiales</taxon>
        <taxon>Beijerinckiaceae</taxon>
        <taxon>Methylocapsa</taxon>
    </lineage>
</organism>
<name>A0ABZ0HUB1_9HYPH</name>
<protein>
    <submittedName>
        <fullName evidence="2">Uncharacterized protein</fullName>
    </submittedName>
</protein>
<evidence type="ECO:0000313" key="3">
    <source>
        <dbReference type="Proteomes" id="UP001626536"/>
    </source>
</evidence>
<gene>
    <name evidence="2" type="ORF">RZS28_03525</name>
</gene>
<feature type="region of interest" description="Disordered" evidence="1">
    <location>
        <begin position="68"/>
        <end position="93"/>
    </location>
</feature>
<dbReference type="RefSeq" id="WP_407339825.1">
    <property type="nucleotide sequence ID" value="NZ_CP136862.1"/>
</dbReference>
<proteinExistence type="predicted"/>
<reference evidence="2 3" key="1">
    <citation type="submission" date="2023-10" db="EMBL/GenBank/DDBJ databases">
        <title>Novel methanotroph of the genus Methylocapsa from a subarctic wetland.</title>
        <authorList>
            <person name="Belova S.E."/>
            <person name="Oshkin I.Y."/>
            <person name="Miroshnikov K."/>
            <person name="Dedysh S.N."/>
        </authorList>
    </citation>
    <scope>NUCLEOTIDE SEQUENCE [LARGE SCALE GENOMIC DNA]</scope>
    <source>
        <strain evidence="2 3">RX1</strain>
    </source>
</reference>
<sequence>MAILMHNAATRHKARKIGFAAIVLIASVGAVAAQGRQPPRPDQYYGLYPNQDQDHGLALSRWDRARFDRSGTRGREGLGAAPLRPEGPGNVAD</sequence>
<evidence type="ECO:0000256" key="1">
    <source>
        <dbReference type="SAM" id="MobiDB-lite"/>
    </source>
</evidence>
<evidence type="ECO:0000313" key="2">
    <source>
        <dbReference type="EMBL" id="WOJ90377.1"/>
    </source>
</evidence>